<reference evidence="6" key="1">
    <citation type="journal article" date="2020" name="bioRxiv">
        <title>Comparative genomics of Chlamydomonas.</title>
        <authorList>
            <person name="Craig R.J."/>
            <person name="Hasan A.R."/>
            <person name="Ness R.W."/>
            <person name="Keightley P.D."/>
        </authorList>
    </citation>
    <scope>NUCLEOTIDE SEQUENCE</scope>
    <source>
        <strain evidence="6">CCAP 11/70</strain>
    </source>
</reference>
<proteinExistence type="predicted"/>
<evidence type="ECO:0000313" key="7">
    <source>
        <dbReference type="Proteomes" id="UP000612055"/>
    </source>
</evidence>
<keyword evidence="7" id="KW-1185">Reference proteome</keyword>
<sequence>MAAEDLFLSGINAAELQPGQVITLEHLRVFHLEEQARQRALLHFQQAEMSRAKLKAEADDRGQATGAYGAAQQRGGRDEGHGGRGGAAAAKQKKVQEEEEPATDQWVQCSKCQIWRQVPDEFWPDIENADEDEDWTCKDALWDVEDYEPGTKPCC</sequence>
<dbReference type="EMBL" id="JAEHOE010000012">
    <property type="protein sequence ID" value="KAG2497917.1"/>
    <property type="molecule type" value="Genomic_DNA"/>
</dbReference>
<dbReference type="OrthoDB" id="5046242at2759"/>
<dbReference type="Gene3D" id="3.30.40.100">
    <property type="match status" value="1"/>
</dbReference>
<organism evidence="6 7">
    <name type="scientific">Edaphochlamys debaryana</name>
    <dbReference type="NCBI Taxonomy" id="47281"/>
    <lineage>
        <taxon>Eukaryota</taxon>
        <taxon>Viridiplantae</taxon>
        <taxon>Chlorophyta</taxon>
        <taxon>core chlorophytes</taxon>
        <taxon>Chlorophyceae</taxon>
        <taxon>CS clade</taxon>
        <taxon>Chlamydomonadales</taxon>
        <taxon>Chlamydomonadales incertae sedis</taxon>
        <taxon>Edaphochlamys</taxon>
    </lineage>
</organism>
<feature type="compositionally biased region" description="Low complexity" evidence="4">
    <location>
        <begin position="63"/>
        <end position="74"/>
    </location>
</feature>
<keyword evidence="2" id="KW-0863">Zinc-finger</keyword>
<evidence type="ECO:0000313" key="6">
    <source>
        <dbReference type="EMBL" id="KAG2497917.1"/>
    </source>
</evidence>
<dbReference type="GO" id="GO:0008270">
    <property type="term" value="F:zinc ion binding"/>
    <property type="evidence" value="ECO:0007669"/>
    <property type="project" value="UniProtKB-KW"/>
</dbReference>
<feature type="region of interest" description="Disordered" evidence="4">
    <location>
        <begin position="53"/>
        <end position="106"/>
    </location>
</feature>
<keyword evidence="1" id="KW-0479">Metal-binding</keyword>
<gene>
    <name evidence="6" type="ORF">HYH03_004181</name>
</gene>
<evidence type="ECO:0000256" key="3">
    <source>
        <dbReference type="ARBA" id="ARBA00022833"/>
    </source>
</evidence>
<dbReference type="Pfam" id="PF07496">
    <property type="entry name" value="zf-CW"/>
    <property type="match status" value="1"/>
</dbReference>
<protein>
    <recommendedName>
        <fullName evidence="5">CW-type domain-containing protein</fullName>
    </recommendedName>
</protein>
<dbReference type="AlphaFoldDB" id="A0A835YAH3"/>
<evidence type="ECO:0000256" key="2">
    <source>
        <dbReference type="ARBA" id="ARBA00022771"/>
    </source>
</evidence>
<evidence type="ECO:0000259" key="5">
    <source>
        <dbReference type="PROSITE" id="PS51050"/>
    </source>
</evidence>
<dbReference type="InterPro" id="IPR011124">
    <property type="entry name" value="Znf_CW"/>
</dbReference>
<accession>A0A835YAH3</accession>
<dbReference type="PROSITE" id="PS51050">
    <property type="entry name" value="ZF_CW"/>
    <property type="match status" value="1"/>
</dbReference>
<keyword evidence="3" id="KW-0862">Zinc</keyword>
<name>A0A835YAH3_9CHLO</name>
<evidence type="ECO:0000256" key="4">
    <source>
        <dbReference type="SAM" id="MobiDB-lite"/>
    </source>
</evidence>
<feature type="domain" description="CW-type" evidence="5">
    <location>
        <begin position="100"/>
        <end position="155"/>
    </location>
</feature>
<feature type="compositionally biased region" description="Basic and acidic residues" evidence="4">
    <location>
        <begin position="53"/>
        <end position="62"/>
    </location>
</feature>
<dbReference type="Proteomes" id="UP000612055">
    <property type="component" value="Unassembled WGS sequence"/>
</dbReference>
<comment type="caution">
    <text evidence="6">The sequence shown here is derived from an EMBL/GenBank/DDBJ whole genome shotgun (WGS) entry which is preliminary data.</text>
</comment>
<evidence type="ECO:0000256" key="1">
    <source>
        <dbReference type="ARBA" id="ARBA00022723"/>
    </source>
</evidence>